<dbReference type="PANTHER" id="PTHR23063">
    <property type="entry name" value="PHOSPHOLIPID ACYLTRANSFERASE"/>
    <property type="match status" value="1"/>
</dbReference>
<evidence type="ECO:0000256" key="1">
    <source>
        <dbReference type="ARBA" id="ARBA00022679"/>
    </source>
</evidence>
<dbReference type="EMBL" id="VXIT01000003">
    <property type="protein sequence ID" value="KAA6414050.1"/>
    <property type="molecule type" value="Genomic_DNA"/>
</dbReference>
<feature type="transmembrane region" description="Helical" evidence="7">
    <location>
        <begin position="118"/>
        <end position="136"/>
    </location>
</feature>
<organism evidence="8 9">
    <name type="scientific">Lasallia pustulata</name>
    <dbReference type="NCBI Taxonomy" id="136370"/>
    <lineage>
        <taxon>Eukaryota</taxon>
        <taxon>Fungi</taxon>
        <taxon>Dikarya</taxon>
        <taxon>Ascomycota</taxon>
        <taxon>Pezizomycotina</taxon>
        <taxon>Lecanoromycetes</taxon>
        <taxon>OSLEUM clade</taxon>
        <taxon>Umbilicariomycetidae</taxon>
        <taxon>Umbilicariales</taxon>
        <taxon>Umbilicariaceae</taxon>
        <taxon>Lasallia</taxon>
    </lineage>
</organism>
<evidence type="ECO:0000256" key="4">
    <source>
        <dbReference type="ARBA" id="ARBA00023098"/>
    </source>
</evidence>
<sequence length="395" mass="44178">MPIDPRPVLTSPTIQDIEYIEFIEFIEFVEFVDFPLPFSFPACETCPYKFNEMEKYSQYRDRGSGIAPFFPIPTQPSGLYLPLHIFLFLCRLPVLLTVILTYFLALQWLPIGSLGKKAALWLILGVPGIWWIDLQIDGVRRGSVASHHKSHLPQPSSVIASSSTSPIDALYLAAVFDPVFTASYPSTRLVHHISLFEAILRAFQPPQYNPPPHAHLVDLQTLLRQHRHRPVVVFPECTTTNGRGILPFSPSLLTAFPRAKIFPVSLRYTPGDISTPVPGTYTTFLWNLLSKPTHCIRVRIAESVYNTSQGGAAAAPNVPISAYATGLMDTLQDDTASSTETLLSSEEGEALTEPERKVLDKVAEALARLGRVKRVGLGIREKSEFVKAWTRQRRR</sequence>
<evidence type="ECO:0000256" key="6">
    <source>
        <dbReference type="ARBA" id="ARBA00023315"/>
    </source>
</evidence>
<dbReference type="AlphaFoldDB" id="A0A5M8PZE1"/>
<keyword evidence="5 7" id="KW-0472">Membrane</keyword>
<proteinExistence type="predicted"/>
<dbReference type="GO" id="GO:0016746">
    <property type="term" value="F:acyltransferase activity"/>
    <property type="evidence" value="ECO:0007669"/>
    <property type="project" value="UniProtKB-KW"/>
</dbReference>
<evidence type="ECO:0000256" key="2">
    <source>
        <dbReference type="ARBA" id="ARBA00022692"/>
    </source>
</evidence>
<reference evidence="8 9" key="1">
    <citation type="submission" date="2019-09" db="EMBL/GenBank/DDBJ databases">
        <title>The hologenome of the rock-dwelling lichen Lasallia pustulata.</title>
        <authorList>
            <person name="Greshake Tzovaras B."/>
            <person name="Segers F."/>
            <person name="Bicker A."/>
            <person name="Dal Grande F."/>
            <person name="Otte J."/>
            <person name="Hankeln T."/>
            <person name="Schmitt I."/>
            <person name="Ebersberger I."/>
        </authorList>
    </citation>
    <scope>NUCLEOTIDE SEQUENCE [LARGE SCALE GENOMIC DNA]</scope>
    <source>
        <strain evidence="8">A1-1</strain>
    </source>
</reference>
<evidence type="ECO:0008006" key="10">
    <source>
        <dbReference type="Google" id="ProtNLM"/>
    </source>
</evidence>
<dbReference type="OrthoDB" id="272512at2759"/>
<feature type="transmembrane region" description="Helical" evidence="7">
    <location>
        <begin position="83"/>
        <end position="106"/>
    </location>
</feature>
<evidence type="ECO:0000313" key="8">
    <source>
        <dbReference type="EMBL" id="KAA6414050.1"/>
    </source>
</evidence>
<evidence type="ECO:0000256" key="7">
    <source>
        <dbReference type="SAM" id="Phobius"/>
    </source>
</evidence>
<accession>A0A5M8PZE1</accession>
<dbReference type="GO" id="GO:0006629">
    <property type="term" value="P:lipid metabolic process"/>
    <property type="evidence" value="ECO:0007669"/>
    <property type="project" value="UniProtKB-KW"/>
</dbReference>
<keyword evidence="6" id="KW-0012">Acyltransferase</keyword>
<gene>
    <name evidence="8" type="ORF">FRX48_02412</name>
</gene>
<dbReference type="Proteomes" id="UP000324767">
    <property type="component" value="Unassembled WGS sequence"/>
</dbReference>
<keyword evidence="4" id="KW-0443">Lipid metabolism</keyword>
<evidence type="ECO:0000256" key="3">
    <source>
        <dbReference type="ARBA" id="ARBA00022989"/>
    </source>
</evidence>
<evidence type="ECO:0000256" key="5">
    <source>
        <dbReference type="ARBA" id="ARBA00023136"/>
    </source>
</evidence>
<dbReference type="PANTHER" id="PTHR23063:SF60">
    <property type="entry name" value="LYSOPHOSPHATIDIC ACID:OLEOYL-COA ACYLTRANSFERASE 1"/>
    <property type="match status" value="1"/>
</dbReference>
<comment type="caution">
    <text evidence="8">The sequence shown here is derived from an EMBL/GenBank/DDBJ whole genome shotgun (WGS) entry which is preliminary data.</text>
</comment>
<protein>
    <recommendedName>
        <fullName evidence="10">Phospholipid/glycerol acyltransferase domain-containing protein</fullName>
    </recommendedName>
</protein>
<name>A0A5M8PZE1_9LECA</name>
<keyword evidence="1" id="KW-0808">Transferase</keyword>
<keyword evidence="3 7" id="KW-1133">Transmembrane helix</keyword>
<evidence type="ECO:0000313" key="9">
    <source>
        <dbReference type="Proteomes" id="UP000324767"/>
    </source>
</evidence>
<keyword evidence="2 7" id="KW-0812">Transmembrane</keyword>